<dbReference type="GO" id="GO:0051287">
    <property type="term" value="F:NAD binding"/>
    <property type="evidence" value="ECO:0007669"/>
    <property type="project" value="TreeGrafter"/>
</dbReference>
<organism evidence="5 6">
    <name type="scientific">Canavalia gladiata</name>
    <name type="common">Sword bean</name>
    <name type="synonym">Dolichos gladiatus</name>
    <dbReference type="NCBI Taxonomy" id="3824"/>
    <lineage>
        <taxon>Eukaryota</taxon>
        <taxon>Viridiplantae</taxon>
        <taxon>Streptophyta</taxon>
        <taxon>Embryophyta</taxon>
        <taxon>Tracheophyta</taxon>
        <taxon>Spermatophyta</taxon>
        <taxon>Magnoliopsida</taxon>
        <taxon>eudicotyledons</taxon>
        <taxon>Gunneridae</taxon>
        <taxon>Pentapetalae</taxon>
        <taxon>rosids</taxon>
        <taxon>fabids</taxon>
        <taxon>Fabales</taxon>
        <taxon>Fabaceae</taxon>
        <taxon>Papilionoideae</taxon>
        <taxon>50 kb inversion clade</taxon>
        <taxon>NPAAA clade</taxon>
        <taxon>indigoferoid/millettioid clade</taxon>
        <taxon>Phaseoleae</taxon>
        <taxon>Canavalia</taxon>
    </lineage>
</organism>
<proteinExistence type="inferred from homology"/>
<dbReference type="InterPro" id="IPR003293">
    <property type="entry name" value="Nudix_hydrolase6-like"/>
</dbReference>
<feature type="domain" description="Nudix hydrolase" evidence="4">
    <location>
        <begin position="169"/>
        <end position="301"/>
    </location>
</feature>
<dbReference type="PANTHER" id="PTHR13994">
    <property type="entry name" value="NUDIX HYDROLASE RELATED"/>
    <property type="match status" value="1"/>
</dbReference>
<accession>A0AAN9JV24</accession>
<sequence>MSFRASKFFTSSLLPASSRLFLTYSSAVPPLQVTTLASIIPQAQGQNKNLLIPRWYMSNSLTSMVKEDEKMRGKGIGILRAVEDQHGGVIVNMEEPMDSSVFASLLQSSISQWREQGKKGVWIKLATQHSNLVDSAVKAGFKFHHAEPDYLMLVHWIPNTPDTLPANASHRVSIGAFVMNTNREVLVVQERNGRFSGIGAWKLPTGAVDEGEDICTAAIREVKEETGIETEFVEVLAFKESHKSFFRKSELFFVCMLRPHSSKIQRQVSEIDAAQWMPVEEYIAQAFVRENKLFDFLNKIWLSKIDGKYKGFSTLLTTNSSSKKSYLYFNKKDGGSMLDSKL</sequence>
<protein>
    <recommendedName>
        <fullName evidence="4">Nudix hydrolase domain-containing protein</fullName>
    </recommendedName>
</protein>
<keyword evidence="3" id="KW-0378">Hydrolase</keyword>
<evidence type="ECO:0000256" key="2">
    <source>
        <dbReference type="ARBA" id="ARBA00022723"/>
    </source>
</evidence>
<dbReference type="FunFam" id="3.40.630.30:FF:000016">
    <property type="entry name" value="nudix hydrolase 2"/>
    <property type="match status" value="1"/>
</dbReference>
<evidence type="ECO:0000313" key="6">
    <source>
        <dbReference type="Proteomes" id="UP001367508"/>
    </source>
</evidence>
<evidence type="ECO:0000259" key="4">
    <source>
        <dbReference type="PROSITE" id="PS51462"/>
    </source>
</evidence>
<dbReference type="Pfam" id="PF18290">
    <property type="entry name" value="Nudix_hydro"/>
    <property type="match status" value="1"/>
</dbReference>
<dbReference type="PROSITE" id="PS00893">
    <property type="entry name" value="NUDIX_BOX"/>
    <property type="match status" value="1"/>
</dbReference>
<dbReference type="AlphaFoldDB" id="A0AAN9JV24"/>
<dbReference type="PRINTS" id="PR01356">
    <property type="entry name" value="GFGPROTEIN"/>
</dbReference>
<dbReference type="InterPro" id="IPR000086">
    <property type="entry name" value="NUDIX_hydrolase_dom"/>
</dbReference>
<dbReference type="FunFam" id="3.90.79.10:FF:000015">
    <property type="entry name" value="Nudix hydrolase 8"/>
    <property type="match status" value="1"/>
</dbReference>
<keyword evidence="6" id="KW-1185">Reference proteome</keyword>
<dbReference type="PROSITE" id="PS51462">
    <property type="entry name" value="NUDIX"/>
    <property type="match status" value="1"/>
</dbReference>
<evidence type="ECO:0000256" key="1">
    <source>
        <dbReference type="ARBA" id="ARBA00005582"/>
    </source>
</evidence>
<dbReference type="InterPro" id="IPR040618">
    <property type="entry name" value="Pre-Nudix"/>
</dbReference>
<gene>
    <name evidence="5" type="ORF">VNO77_42747</name>
</gene>
<evidence type="ECO:0000256" key="3">
    <source>
        <dbReference type="ARBA" id="ARBA00022801"/>
    </source>
</evidence>
<keyword evidence="2" id="KW-0479">Metal-binding</keyword>
<dbReference type="InterPro" id="IPR020084">
    <property type="entry name" value="NUDIX_hydrolase_CS"/>
</dbReference>
<name>A0AAN9JV24_CANGL</name>
<dbReference type="Gene3D" id="3.40.630.30">
    <property type="match status" value="1"/>
</dbReference>
<comment type="caution">
    <text evidence="5">The sequence shown here is derived from an EMBL/GenBank/DDBJ whole genome shotgun (WGS) entry which is preliminary data.</text>
</comment>
<dbReference type="Pfam" id="PF00293">
    <property type="entry name" value="NUDIX"/>
    <property type="match status" value="1"/>
</dbReference>
<dbReference type="EMBL" id="JAYMYQ010000011">
    <property type="protein sequence ID" value="KAK7304856.1"/>
    <property type="molecule type" value="Genomic_DNA"/>
</dbReference>
<dbReference type="GO" id="GO:0047631">
    <property type="term" value="F:ADP-ribose diphosphatase activity"/>
    <property type="evidence" value="ECO:0007669"/>
    <property type="project" value="TreeGrafter"/>
</dbReference>
<dbReference type="Gene3D" id="3.90.79.10">
    <property type="entry name" value="Nucleoside Triphosphate Pyrophosphohydrolase"/>
    <property type="match status" value="1"/>
</dbReference>
<dbReference type="GO" id="GO:0035529">
    <property type="term" value="F:NADH pyrophosphatase activity"/>
    <property type="evidence" value="ECO:0007669"/>
    <property type="project" value="TreeGrafter"/>
</dbReference>
<dbReference type="SUPFAM" id="SSF55811">
    <property type="entry name" value="Nudix"/>
    <property type="match status" value="1"/>
</dbReference>
<comment type="similarity">
    <text evidence="1">Belongs to the Nudix hydrolase family.</text>
</comment>
<dbReference type="CDD" id="cd04670">
    <property type="entry name" value="NUDIX_ASFGF2_Nudt6"/>
    <property type="match status" value="1"/>
</dbReference>
<reference evidence="5 6" key="1">
    <citation type="submission" date="2024-01" db="EMBL/GenBank/DDBJ databases">
        <title>The genomes of 5 underutilized Papilionoideae crops provide insights into root nodulation and disease resistanc.</title>
        <authorList>
            <person name="Jiang F."/>
        </authorList>
    </citation>
    <scope>NUCLEOTIDE SEQUENCE [LARGE SCALE GENOMIC DNA]</scope>
    <source>
        <strain evidence="5">LVBAO_FW01</strain>
        <tissue evidence="5">Leaves</tissue>
    </source>
</reference>
<dbReference type="InterPro" id="IPR015797">
    <property type="entry name" value="NUDIX_hydrolase-like_dom_sf"/>
</dbReference>
<evidence type="ECO:0000313" key="5">
    <source>
        <dbReference type="EMBL" id="KAK7304856.1"/>
    </source>
</evidence>
<dbReference type="PANTHER" id="PTHR13994:SF33">
    <property type="entry name" value="NUDIX FAMILY HYDROLASE"/>
    <property type="match status" value="1"/>
</dbReference>
<dbReference type="Proteomes" id="UP001367508">
    <property type="component" value="Unassembled WGS sequence"/>
</dbReference>
<dbReference type="GO" id="GO:0046872">
    <property type="term" value="F:metal ion binding"/>
    <property type="evidence" value="ECO:0007669"/>
    <property type="project" value="UniProtKB-KW"/>
</dbReference>